<evidence type="ECO:0000313" key="2">
    <source>
        <dbReference type="EMBL" id="NMQ19695.1"/>
    </source>
</evidence>
<keyword evidence="1" id="KW-0732">Signal</keyword>
<proteinExistence type="predicted"/>
<reference evidence="2 3" key="1">
    <citation type="submission" date="2019-03" db="EMBL/GenBank/DDBJ databases">
        <title>Metabolic reconstructions from genomes of highly enriched 'Candidatus Accumulibacter' and 'Candidatus Competibacter' bioreactor populations.</title>
        <authorList>
            <person name="Annavajhala M.K."/>
            <person name="Welles L."/>
            <person name="Abbas B."/>
            <person name="Sorokin D."/>
            <person name="Park H."/>
            <person name="Van Loosdrecht M."/>
            <person name="Chandran K."/>
        </authorList>
    </citation>
    <scope>NUCLEOTIDE SEQUENCE [LARGE SCALE GENOMIC DNA]</scope>
    <source>
        <strain evidence="2 3">SBR_G</strain>
    </source>
</reference>
<dbReference type="RefSeq" id="WP_169248949.1">
    <property type="nucleotide sequence ID" value="NZ_SPMZ01000030.1"/>
</dbReference>
<protein>
    <submittedName>
        <fullName evidence="2">Uncharacterized protein</fullName>
    </submittedName>
</protein>
<feature type="chain" id="PRO_5045461175" evidence="1">
    <location>
        <begin position="23"/>
        <end position="165"/>
    </location>
</feature>
<organism evidence="2 3">
    <name type="scientific">Candidatus Competibacter phosphatis</name>
    <dbReference type="NCBI Taxonomy" id="221280"/>
    <lineage>
        <taxon>Bacteria</taxon>
        <taxon>Pseudomonadati</taxon>
        <taxon>Pseudomonadota</taxon>
        <taxon>Gammaproteobacteria</taxon>
        <taxon>Candidatus Competibacteraceae</taxon>
        <taxon>Candidatus Competibacter</taxon>
    </lineage>
</organism>
<feature type="signal peptide" evidence="1">
    <location>
        <begin position="1"/>
        <end position="22"/>
    </location>
</feature>
<evidence type="ECO:0000313" key="3">
    <source>
        <dbReference type="Proteomes" id="UP000760480"/>
    </source>
</evidence>
<gene>
    <name evidence="2" type="ORF">E4P82_11085</name>
</gene>
<evidence type="ECO:0000256" key="1">
    <source>
        <dbReference type="SAM" id="SignalP"/>
    </source>
</evidence>
<comment type="caution">
    <text evidence="2">The sequence shown here is derived from an EMBL/GenBank/DDBJ whole genome shotgun (WGS) entry which is preliminary data.</text>
</comment>
<sequence>MKIFRIMNVALVLLLSAMAVHAQGFNMKSFPNGLGKSDMMYRFLVPEGVTVTNKKGEVMKGGSIVTVPGSSIKLLEPAQAQKQAKNNAFMSSFMNASQYFAMPEEKARDHAVIALKVPEGVTVEGYGKTVKGGEELVLMVANTGSEAMQDTNPPGYWDTAGWDMK</sequence>
<dbReference type="Proteomes" id="UP000760480">
    <property type="component" value="Unassembled WGS sequence"/>
</dbReference>
<dbReference type="EMBL" id="SPMZ01000030">
    <property type="protein sequence ID" value="NMQ19695.1"/>
    <property type="molecule type" value="Genomic_DNA"/>
</dbReference>
<keyword evidence="3" id="KW-1185">Reference proteome</keyword>
<name>A0ABX1TP52_9GAMM</name>
<accession>A0ABX1TP52</accession>